<evidence type="ECO:0000256" key="1">
    <source>
        <dbReference type="SAM" id="MobiDB-lite"/>
    </source>
</evidence>
<dbReference type="EMBL" id="JAPDRK010000002">
    <property type="protein sequence ID" value="KAJ9615107.1"/>
    <property type="molecule type" value="Genomic_DNA"/>
</dbReference>
<protein>
    <submittedName>
        <fullName evidence="2">Uncharacterized protein</fullName>
    </submittedName>
</protein>
<organism evidence="2 3">
    <name type="scientific">Cladophialophora chaetospira</name>
    <dbReference type="NCBI Taxonomy" id="386627"/>
    <lineage>
        <taxon>Eukaryota</taxon>
        <taxon>Fungi</taxon>
        <taxon>Dikarya</taxon>
        <taxon>Ascomycota</taxon>
        <taxon>Pezizomycotina</taxon>
        <taxon>Eurotiomycetes</taxon>
        <taxon>Chaetothyriomycetidae</taxon>
        <taxon>Chaetothyriales</taxon>
        <taxon>Herpotrichiellaceae</taxon>
        <taxon>Cladophialophora</taxon>
    </lineage>
</organism>
<gene>
    <name evidence="2" type="ORF">H2200_001181</name>
</gene>
<feature type="region of interest" description="Disordered" evidence="1">
    <location>
        <begin position="83"/>
        <end position="190"/>
    </location>
</feature>
<feature type="compositionally biased region" description="Polar residues" evidence="1">
    <location>
        <begin position="119"/>
        <end position="128"/>
    </location>
</feature>
<evidence type="ECO:0000313" key="3">
    <source>
        <dbReference type="Proteomes" id="UP001172673"/>
    </source>
</evidence>
<name>A0AA38XKE5_9EURO</name>
<accession>A0AA38XKE5</accession>
<proteinExistence type="predicted"/>
<dbReference type="AlphaFoldDB" id="A0AA38XKE5"/>
<feature type="compositionally biased region" description="Basic and acidic residues" evidence="1">
    <location>
        <begin position="140"/>
        <end position="161"/>
    </location>
</feature>
<sequence>MEKLEDKRRRLTAARALTDVKAVDPNFQWPALIEVGISDKSDFLARHGLTDEIYNLAKELYDAQHHSILNVIETTYPVPLEGGMTNSSFGSTTPKPSHTSVPETLGDDSSTPRPLAQLNRFSGLSSGPTHRGLQQRKRARELSEATSEGHDQNESPSDRHPQLLRRNSPSKRRRDNYEIPDDENDTLLNDTLPDFDHFLTEDHKELSEDQSCDLDNQKNSTMKTLKVNLSVFPLLQRLELDHQTLNTKLVTKAEKLAFAKGCEQKLEELMDTLDGPIKVYGEAMEVISDSKYHTKDDQHNPLARRLRTLDILKRSQARLDDTEARFRELRSGLESEQDVYDTVDDKMKGQLEWSVERLDAETAANGMLYN</sequence>
<comment type="caution">
    <text evidence="2">The sequence shown here is derived from an EMBL/GenBank/DDBJ whole genome shotgun (WGS) entry which is preliminary data.</text>
</comment>
<reference evidence="2" key="1">
    <citation type="submission" date="2022-10" db="EMBL/GenBank/DDBJ databases">
        <title>Culturing micro-colonial fungi from biological soil crusts in the Mojave desert and describing Neophaeococcomyces mojavensis, and introducing the new genera and species Taxawa tesnikishii.</title>
        <authorList>
            <person name="Kurbessoian T."/>
            <person name="Stajich J.E."/>
        </authorList>
    </citation>
    <scope>NUCLEOTIDE SEQUENCE</scope>
    <source>
        <strain evidence="2">TK_41</strain>
    </source>
</reference>
<evidence type="ECO:0000313" key="2">
    <source>
        <dbReference type="EMBL" id="KAJ9615107.1"/>
    </source>
</evidence>
<feature type="compositionally biased region" description="Polar residues" evidence="1">
    <location>
        <begin position="84"/>
        <end position="112"/>
    </location>
</feature>
<keyword evidence="3" id="KW-1185">Reference proteome</keyword>
<dbReference type="Proteomes" id="UP001172673">
    <property type="component" value="Unassembled WGS sequence"/>
</dbReference>